<evidence type="ECO:0000256" key="1">
    <source>
        <dbReference type="RuleBase" id="RU000308"/>
    </source>
</evidence>
<evidence type="ECO:0000313" key="3">
    <source>
        <dbReference type="Proteomes" id="UP000386466"/>
    </source>
</evidence>
<dbReference type="EMBL" id="CAAGRJ010021881">
    <property type="protein sequence ID" value="VFV35952.1"/>
    <property type="molecule type" value="Genomic_DNA"/>
</dbReference>
<name>A0A485P0S1_LYNPA</name>
<accession>A0A485P0S1</accession>
<proteinExistence type="inferred from homology"/>
<dbReference type="InterPro" id="IPR000239">
    <property type="entry name" value="GPCR_kinase"/>
</dbReference>
<dbReference type="InterPro" id="IPR044926">
    <property type="entry name" value="RGS_subdomain_2"/>
</dbReference>
<organism evidence="2 3">
    <name type="scientific">Lynx pardinus</name>
    <name type="common">Iberian lynx</name>
    <name type="synonym">Felis pardina</name>
    <dbReference type="NCBI Taxonomy" id="191816"/>
    <lineage>
        <taxon>Eukaryota</taxon>
        <taxon>Metazoa</taxon>
        <taxon>Chordata</taxon>
        <taxon>Craniata</taxon>
        <taxon>Vertebrata</taxon>
        <taxon>Euteleostomi</taxon>
        <taxon>Mammalia</taxon>
        <taxon>Eutheria</taxon>
        <taxon>Laurasiatheria</taxon>
        <taxon>Carnivora</taxon>
        <taxon>Feliformia</taxon>
        <taxon>Felidae</taxon>
        <taxon>Felinae</taxon>
        <taxon>Lynx</taxon>
    </lineage>
</organism>
<keyword evidence="1" id="KW-0723">Serine/threonine-protein kinase</keyword>
<keyword evidence="1 2" id="KW-0418">Kinase</keyword>
<dbReference type="Gene3D" id="1.10.167.10">
    <property type="entry name" value="Regulator of G-protein Signalling 4, domain 2"/>
    <property type="match status" value="1"/>
</dbReference>
<dbReference type="Proteomes" id="UP000386466">
    <property type="component" value="Unassembled WGS sequence"/>
</dbReference>
<evidence type="ECO:0000313" key="2">
    <source>
        <dbReference type="EMBL" id="VFV35952.1"/>
    </source>
</evidence>
<dbReference type="GO" id="GO:0005524">
    <property type="term" value="F:ATP binding"/>
    <property type="evidence" value="ECO:0007669"/>
    <property type="project" value="UniProtKB-KW"/>
</dbReference>
<protein>
    <recommendedName>
        <fullName evidence="1">G protein-coupled receptor kinase</fullName>
        <ecNumber evidence="1">2.7.11.-</ecNumber>
    </recommendedName>
</protein>
<keyword evidence="3" id="KW-1185">Reference proteome</keyword>
<dbReference type="PRINTS" id="PR00717">
    <property type="entry name" value="GPCRKINASE"/>
</dbReference>
<feature type="non-terminal residue" evidence="2">
    <location>
        <position position="1"/>
    </location>
</feature>
<comment type="similarity">
    <text evidence="1">Belongs to the protein kinase superfamily. AGC Ser/Thr protein kinase family. GPRK subfamily.</text>
</comment>
<dbReference type="AlphaFoldDB" id="A0A485P0S1"/>
<keyword evidence="1" id="KW-0067">ATP-binding</keyword>
<sequence>KSHLSRGATNWSIGIRETSIESSTFFTCGLKAQLVTPTTKQQHGVTEATCPTGDTVTEDTCGSRPYTEGLEQAYYEDILGFEQFSTVKGTHLGITDDTFSVQFATGCVSISWQHEMMELNVSMTPVKVK</sequence>
<reference evidence="2 3" key="1">
    <citation type="submission" date="2019-01" db="EMBL/GenBank/DDBJ databases">
        <authorList>
            <person name="Alioto T."/>
            <person name="Alioto T."/>
        </authorList>
    </citation>
    <scope>NUCLEOTIDE SEQUENCE [LARGE SCALE GENOMIC DNA]</scope>
</reference>
<keyword evidence="1" id="KW-0547">Nucleotide-binding</keyword>
<feature type="non-terminal residue" evidence="2">
    <location>
        <position position="129"/>
    </location>
</feature>
<gene>
    <name evidence="2" type="ORF">LYPA_23C008652</name>
</gene>
<dbReference type="GO" id="GO:0004703">
    <property type="term" value="F:G protein-coupled receptor kinase activity"/>
    <property type="evidence" value="ECO:0007669"/>
    <property type="project" value="InterPro"/>
</dbReference>
<dbReference type="GO" id="GO:0007165">
    <property type="term" value="P:signal transduction"/>
    <property type="evidence" value="ECO:0007669"/>
    <property type="project" value="InterPro"/>
</dbReference>
<keyword evidence="1" id="KW-0808">Transferase</keyword>
<keyword evidence="2" id="KW-0675">Receptor</keyword>
<dbReference type="EC" id="2.7.11.-" evidence="1"/>